<dbReference type="GO" id="GO:0016491">
    <property type="term" value="F:oxidoreductase activity"/>
    <property type="evidence" value="ECO:0007669"/>
    <property type="project" value="InterPro"/>
</dbReference>
<dbReference type="InterPro" id="IPR008927">
    <property type="entry name" value="6-PGluconate_DH-like_C_sf"/>
</dbReference>
<feature type="domain" description="Opine dehydrogenase" evidence="1">
    <location>
        <begin position="193"/>
        <end position="340"/>
    </location>
</feature>
<dbReference type="Gene3D" id="3.40.50.720">
    <property type="entry name" value="NAD(P)-binding Rossmann-like Domain"/>
    <property type="match status" value="1"/>
</dbReference>
<dbReference type="InterPro" id="IPR003421">
    <property type="entry name" value="Opine_DH"/>
</dbReference>
<organism evidence="2 3">
    <name type="scientific">Pseudorhodobacter turbinis</name>
    <dbReference type="NCBI Taxonomy" id="2500533"/>
    <lineage>
        <taxon>Bacteria</taxon>
        <taxon>Pseudomonadati</taxon>
        <taxon>Pseudomonadota</taxon>
        <taxon>Alphaproteobacteria</taxon>
        <taxon>Rhodobacterales</taxon>
        <taxon>Paracoccaceae</taxon>
        <taxon>Pseudorhodobacter</taxon>
    </lineage>
</organism>
<dbReference type="Proteomes" id="UP000298631">
    <property type="component" value="Plasmid unnamed1"/>
</dbReference>
<dbReference type="SUPFAM" id="SSF48179">
    <property type="entry name" value="6-phosphogluconate dehydrogenase C-terminal domain-like"/>
    <property type="match status" value="1"/>
</dbReference>
<evidence type="ECO:0000313" key="2">
    <source>
        <dbReference type="EMBL" id="QCO57683.1"/>
    </source>
</evidence>
<dbReference type="Gene3D" id="1.10.1040.10">
    <property type="entry name" value="N-(1-d-carboxylethyl)-l-norvaline Dehydrogenase, domain 2"/>
    <property type="match status" value="1"/>
</dbReference>
<dbReference type="RefSeq" id="WP_137195491.1">
    <property type="nucleotide sequence ID" value="NZ_CP039965.1"/>
</dbReference>
<accession>A0A4P8EL42</accession>
<sequence>MTDPIAIIGNSGLNIGAIMAADLTLAGEDVRLFLWADQHEVAEQISAAGGLTVVGPASETKSGKTGLATPAVFIGTPREAVSGASLIVMDVTGDDVENRFRDLLPFLSDGQIVHINTHGYWPALRVSAMLREAGKTGVTITEGVTPSIAAGREGATMTPHTLRKNVMVAAFPSDRSEEVRPFMARIFHSFEMARDVIHSNLCSMNFLIHPGMALVNIGYFDRAAEKGEKISFYGTGNTTHAMAMTEALDRERPAVAQHFNLPCPTVAQQVARIYDLPDAPLGELVANVPFYRNMPLLPADVWRNWMRWDVPHAHVPFVLLSEALGETAPLHRGFVDIMDALVGMNSWRDGVTLERLGIAGMTADQIKSFLTHGTK</sequence>
<proteinExistence type="predicted"/>
<dbReference type="InterPro" id="IPR036291">
    <property type="entry name" value="NAD(P)-bd_dom_sf"/>
</dbReference>
<evidence type="ECO:0000313" key="3">
    <source>
        <dbReference type="Proteomes" id="UP000298631"/>
    </source>
</evidence>
<dbReference type="KEGG" id="pseb:EOK75_18505"/>
<name>A0A4P8EL42_9RHOB</name>
<dbReference type="AlphaFoldDB" id="A0A4P8EL42"/>
<dbReference type="Pfam" id="PF02317">
    <property type="entry name" value="Octopine_DH"/>
    <property type="match status" value="1"/>
</dbReference>
<gene>
    <name evidence="2" type="ORF">EOK75_18505</name>
</gene>
<dbReference type="OrthoDB" id="6135265at2"/>
<geneLocation type="plasmid" evidence="2 3">
    <name>unnamed1</name>
</geneLocation>
<keyword evidence="3" id="KW-1185">Reference proteome</keyword>
<reference evidence="2 3" key="1">
    <citation type="submission" date="2019-05" db="EMBL/GenBank/DDBJ databases">
        <title>Pseudorhodobacter turbinis sp. nov., isolated from the gut of the Korean turban shell.</title>
        <authorList>
            <person name="Jeong Y.-S."/>
            <person name="Kang W.-R."/>
            <person name="Bae J.-W."/>
        </authorList>
    </citation>
    <scope>NUCLEOTIDE SEQUENCE [LARGE SCALE GENOMIC DNA]</scope>
    <source>
        <strain evidence="2 3">S12M18</strain>
        <plasmid evidence="2 3">unnamed1</plasmid>
    </source>
</reference>
<dbReference type="InterPro" id="IPR013328">
    <property type="entry name" value="6PGD_dom2"/>
</dbReference>
<dbReference type="EMBL" id="CP039965">
    <property type="protein sequence ID" value="QCO57683.1"/>
    <property type="molecule type" value="Genomic_DNA"/>
</dbReference>
<protein>
    <recommendedName>
        <fullName evidence="1">Opine dehydrogenase domain-containing protein</fullName>
    </recommendedName>
</protein>
<keyword evidence="2" id="KW-0614">Plasmid</keyword>
<evidence type="ECO:0000259" key="1">
    <source>
        <dbReference type="Pfam" id="PF02317"/>
    </source>
</evidence>
<dbReference type="SUPFAM" id="SSF51735">
    <property type="entry name" value="NAD(P)-binding Rossmann-fold domains"/>
    <property type="match status" value="1"/>
</dbReference>